<keyword evidence="4" id="KW-0689">Ribosomal protein</keyword>
<keyword evidence="1" id="KW-0808">Transferase</keyword>
<organism evidence="4 5">
    <name type="scientific">Clostridium uliginosum</name>
    <dbReference type="NCBI Taxonomy" id="119641"/>
    <lineage>
        <taxon>Bacteria</taxon>
        <taxon>Bacillati</taxon>
        <taxon>Bacillota</taxon>
        <taxon>Clostridia</taxon>
        <taxon>Eubacteriales</taxon>
        <taxon>Clostridiaceae</taxon>
        <taxon>Clostridium</taxon>
    </lineage>
</organism>
<dbReference type="InterPro" id="IPR051556">
    <property type="entry name" value="N-term/lysine_N-AcTrnsfr"/>
</dbReference>
<dbReference type="PANTHER" id="PTHR42919">
    <property type="entry name" value="N-ALPHA-ACETYLTRANSFERASE"/>
    <property type="match status" value="1"/>
</dbReference>
<dbReference type="GO" id="GO:0016747">
    <property type="term" value="F:acyltransferase activity, transferring groups other than amino-acyl groups"/>
    <property type="evidence" value="ECO:0007669"/>
    <property type="project" value="InterPro"/>
</dbReference>
<dbReference type="PANTHER" id="PTHR42919:SF8">
    <property type="entry name" value="N-ALPHA-ACETYLTRANSFERASE 50"/>
    <property type="match status" value="1"/>
</dbReference>
<evidence type="ECO:0000313" key="5">
    <source>
        <dbReference type="Proteomes" id="UP000199263"/>
    </source>
</evidence>
<dbReference type="CDD" id="cd04301">
    <property type="entry name" value="NAT_SF"/>
    <property type="match status" value="1"/>
</dbReference>
<dbReference type="Pfam" id="PF00583">
    <property type="entry name" value="Acetyltransf_1"/>
    <property type="match status" value="1"/>
</dbReference>
<name>A0A1I1H056_9CLOT</name>
<dbReference type="EMBL" id="FOMG01000001">
    <property type="protein sequence ID" value="SFC17145.1"/>
    <property type="molecule type" value="Genomic_DNA"/>
</dbReference>
<keyword evidence="5" id="KW-1185">Reference proteome</keyword>
<dbReference type="OrthoDB" id="1910906at2"/>
<dbReference type="GO" id="GO:0031415">
    <property type="term" value="C:NatA complex"/>
    <property type="evidence" value="ECO:0007669"/>
    <property type="project" value="TreeGrafter"/>
</dbReference>
<evidence type="ECO:0000256" key="2">
    <source>
        <dbReference type="ARBA" id="ARBA00023315"/>
    </source>
</evidence>
<sequence>MIIIEKLSLINIKYFKRLYSESKCKCIYNKDFFEIYNTKSFISQYIKRKQVKLFKINNKYIGYLWLEYPLEQIYKILALYIQDEYIDKVKKELSLLLSNKSLVFDSLDNKLTYQIMRKLGFKPVRITLLMKLEASNCKFYQYDIDNFKFFTENEDEKLRCFVQNSVFDENNRIPLVPYDIHLEEDEDYYINDFCVFVMRGYKAIGYGQVIFRQGLYTIVNVGILEGYRGNGYGEKLIRYLVHLCYKKNVKDVHIQVETTNYNALKLYTKVGFKEYGKITTWTK</sequence>
<keyword evidence="2" id="KW-0012">Acyltransferase</keyword>
<dbReference type="GO" id="GO:0007064">
    <property type="term" value="P:mitotic sister chromatid cohesion"/>
    <property type="evidence" value="ECO:0007669"/>
    <property type="project" value="TreeGrafter"/>
</dbReference>
<protein>
    <submittedName>
        <fullName evidence="4">Ribosomal protein S18 acetylase RimI</fullName>
    </submittedName>
</protein>
<dbReference type="GO" id="GO:0005840">
    <property type="term" value="C:ribosome"/>
    <property type="evidence" value="ECO:0007669"/>
    <property type="project" value="UniProtKB-KW"/>
</dbReference>
<dbReference type="AlphaFoldDB" id="A0A1I1H056"/>
<accession>A0A1I1H056</accession>
<feature type="domain" description="N-acetyltransferase" evidence="3">
    <location>
        <begin position="145"/>
        <end position="283"/>
    </location>
</feature>
<dbReference type="STRING" id="119641.SAMN05421842_101121"/>
<evidence type="ECO:0000259" key="3">
    <source>
        <dbReference type="PROSITE" id="PS51186"/>
    </source>
</evidence>
<keyword evidence="4" id="KW-0687">Ribonucleoprotein</keyword>
<proteinExistence type="predicted"/>
<evidence type="ECO:0000313" key="4">
    <source>
        <dbReference type="EMBL" id="SFC17145.1"/>
    </source>
</evidence>
<reference evidence="4 5" key="1">
    <citation type="submission" date="2016-10" db="EMBL/GenBank/DDBJ databases">
        <authorList>
            <person name="de Groot N.N."/>
        </authorList>
    </citation>
    <scope>NUCLEOTIDE SEQUENCE [LARGE SCALE GENOMIC DNA]</scope>
    <source>
        <strain evidence="4 5">DSM 12992</strain>
    </source>
</reference>
<evidence type="ECO:0000256" key="1">
    <source>
        <dbReference type="ARBA" id="ARBA00022679"/>
    </source>
</evidence>
<dbReference type="Proteomes" id="UP000199263">
    <property type="component" value="Unassembled WGS sequence"/>
</dbReference>
<dbReference type="InterPro" id="IPR016181">
    <property type="entry name" value="Acyl_CoA_acyltransferase"/>
</dbReference>
<dbReference type="Gene3D" id="3.40.630.30">
    <property type="match status" value="1"/>
</dbReference>
<dbReference type="SUPFAM" id="SSF55729">
    <property type="entry name" value="Acyl-CoA N-acyltransferases (Nat)"/>
    <property type="match status" value="1"/>
</dbReference>
<dbReference type="RefSeq" id="WP_090087635.1">
    <property type="nucleotide sequence ID" value="NZ_FOMG01000001.1"/>
</dbReference>
<dbReference type="PROSITE" id="PS51186">
    <property type="entry name" value="GNAT"/>
    <property type="match status" value="1"/>
</dbReference>
<gene>
    <name evidence="4" type="ORF">SAMN05421842_101121</name>
</gene>
<dbReference type="InterPro" id="IPR000182">
    <property type="entry name" value="GNAT_dom"/>
</dbReference>